<reference evidence="1 2" key="2">
    <citation type="journal article" date="2013" name="PLoS ONE">
        <title>Whole genome mapping and re-organization of the nuclear and mitochondrial genomes of Babesia microti isolates.</title>
        <authorList>
            <person name="Cornillot E."/>
            <person name="Dassouli A."/>
            <person name="Garg A."/>
            <person name="Pachikara N."/>
            <person name="Randazzo S."/>
            <person name="Depoix D."/>
            <person name="Carcy B."/>
            <person name="Delbecq S."/>
            <person name="Frutos R."/>
            <person name="Silva J.C."/>
            <person name="Sutton R."/>
            <person name="Krause P.J."/>
            <person name="Mamoun C.B."/>
        </authorList>
    </citation>
    <scope>NUCLEOTIDE SEQUENCE [LARGE SCALE GENOMIC DNA]</scope>
    <source>
        <strain evidence="1 2">RI</strain>
    </source>
</reference>
<dbReference type="GeneID" id="24426392"/>
<dbReference type="VEuPathDB" id="PiroplasmaDB:BmR1_04g08810"/>
<gene>
    <name evidence="1" type="ORF">BmR1_04g08810</name>
</gene>
<dbReference type="Proteomes" id="UP000002899">
    <property type="component" value="Chromosome IV"/>
</dbReference>
<evidence type="ECO:0000313" key="2">
    <source>
        <dbReference type="Proteomes" id="UP000002899"/>
    </source>
</evidence>
<reference evidence="1 2" key="1">
    <citation type="journal article" date="2012" name="Nucleic Acids Res.">
        <title>Sequencing of the smallest Apicomplexan genome from the human pathogen Babesia microti.</title>
        <authorList>
            <person name="Cornillot E."/>
            <person name="Hadj-Kaddour K."/>
            <person name="Dassouli A."/>
            <person name="Noel B."/>
            <person name="Ranwez V."/>
            <person name="Vacherie B."/>
            <person name="Augagneur Y."/>
            <person name="Bres V."/>
            <person name="Duclos A."/>
            <person name="Randazzo S."/>
            <person name="Carcy B."/>
            <person name="Debierre-Grockiego F."/>
            <person name="Delbecq S."/>
            <person name="Moubri-Menage K."/>
            <person name="Shams-Eldin H."/>
            <person name="Usmani-Brown S."/>
            <person name="Bringaud F."/>
            <person name="Wincker P."/>
            <person name="Vivares C.P."/>
            <person name="Schwarz R.T."/>
            <person name="Schetters T.P."/>
            <person name="Krause P.J."/>
            <person name="Gorenflot A."/>
            <person name="Berry V."/>
            <person name="Barbe V."/>
            <person name="Ben Mamoun C."/>
        </authorList>
    </citation>
    <scope>NUCLEOTIDE SEQUENCE [LARGE SCALE GENOMIC DNA]</scope>
    <source>
        <strain evidence="1 2">RI</strain>
    </source>
</reference>
<sequence length="153" mass="17320">MRTHFLRNAYRNAVQHFGPDRYRRAFNCMTKFKTMQPFASRTNPVSLRLASIVTLKDSLQTSSGVQTNLHDILDGTGIVGELTASLCGLVDRVNEKSLIALLRQINTAHNKFRESAMVDDLLSTCFDNYQCMLPLLRTFVWVIGTSNTSINYI</sequence>
<keyword evidence="2" id="KW-1185">Reference proteome</keyword>
<dbReference type="AlphaFoldDB" id="A0A1N6LY80"/>
<dbReference type="EMBL" id="LN871599">
    <property type="protein sequence ID" value="SIO73840.1"/>
    <property type="molecule type" value="Genomic_DNA"/>
</dbReference>
<organism evidence="1 2">
    <name type="scientific">Babesia microti (strain RI)</name>
    <dbReference type="NCBI Taxonomy" id="1133968"/>
    <lineage>
        <taxon>Eukaryota</taxon>
        <taxon>Sar</taxon>
        <taxon>Alveolata</taxon>
        <taxon>Apicomplexa</taxon>
        <taxon>Aconoidasida</taxon>
        <taxon>Piroplasmida</taxon>
        <taxon>Babesiidae</taxon>
        <taxon>Babesia</taxon>
    </lineage>
</organism>
<dbReference type="OrthoDB" id="365904at2759"/>
<proteinExistence type="predicted"/>
<accession>A0A1N6LY80</accession>
<dbReference type="RefSeq" id="XP_021337895.1">
    <property type="nucleotide sequence ID" value="XM_021482723.1"/>
</dbReference>
<evidence type="ECO:0000313" key="1">
    <source>
        <dbReference type="EMBL" id="SIO73840.1"/>
    </source>
</evidence>
<protein>
    <submittedName>
        <fullName evidence="1">Uncharacterized protein</fullName>
    </submittedName>
</protein>
<name>A0A1N6LY80_BABMR</name>
<dbReference type="KEGG" id="bmic:BmR1_04g08810"/>
<reference evidence="1 2" key="3">
    <citation type="journal article" date="2016" name="Sci. Rep.">
        <title>Genome-wide diversity and gene expression profiling of Babesia microti isolates identify polymorphic genes that mediate host-pathogen interactions.</title>
        <authorList>
            <person name="Silva J.C."/>
            <person name="Cornillot E."/>
            <person name="McCracken C."/>
            <person name="Usmani-Brown S."/>
            <person name="Dwivedi A."/>
            <person name="Ifeonu O.O."/>
            <person name="Crabtree J."/>
            <person name="Gotia H.T."/>
            <person name="Virji A.Z."/>
            <person name="Reynes C."/>
            <person name="Colinge J."/>
            <person name="Kumar V."/>
            <person name="Lawres L."/>
            <person name="Pazzi J.E."/>
            <person name="Pablo J.V."/>
            <person name="Hung C."/>
            <person name="Brancato J."/>
            <person name="Kumari P."/>
            <person name="Orvis J."/>
            <person name="Tretina K."/>
            <person name="Chibucos M."/>
            <person name="Ott S."/>
            <person name="Sadzewicz L."/>
            <person name="Sengamalay N."/>
            <person name="Shetty A.C."/>
            <person name="Su Q."/>
            <person name="Tallon L."/>
            <person name="Fraser C.M."/>
            <person name="Frutos R."/>
            <person name="Molina D.M."/>
            <person name="Krause P.J."/>
            <person name="Ben Mamoun C."/>
        </authorList>
    </citation>
    <scope>NUCLEOTIDE SEQUENCE [LARGE SCALE GENOMIC DNA]</scope>
    <source>
        <strain evidence="1 2">RI</strain>
    </source>
</reference>